<evidence type="ECO:0000259" key="1">
    <source>
        <dbReference type="Pfam" id="PF08818"/>
    </source>
</evidence>
<organism evidence="2 3">
    <name type="scientific">Sediminibacterium goheungense</name>
    <dbReference type="NCBI Taxonomy" id="1086393"/>
    <lineage>
        <taxon>Bacteria</taxon>
        <taxon>Pseudomonadati</taxon>
        <taxon>Bacteroidota</taxon>
        <taxon>Chitinophagia</taxon>
        <taxon>Chitinophagales</taxon>
        <taxon>Chitinophagaceae</taxon>
        <taxon>Sediminibacterium</taxon>
    </lineage>
</organism>
<protein>
    <submittedName>
        <fullName evidence="2">Uncharacterized protein DUF1801</fullName>
    </submittedName>
</protein>
<dbReference type="AlphaFoldDB" id="A0A4R6J398"/>
<comment type="caution">
    <text evidence="2">The sequence shown here is derived from an EMBL/GenBank/DDBJ whole genome shotgun (WGS) entry which is preliminary data.</text>
</comment>
<dbReference type="EMBL" id="SNWP01000010">
    <property type="protein sequence ID" value="TDO29407.1"/>
    <property type="molecule type" value="Genomic_DNA"/>
</dbReference>
<accession>A0A4R6J398</accession>
<dbReference type="RefSeq" id="WP_133474009.1">
    <property type="nucleotide sequence ID" value="NZ_SNWP01000010.1"/>
</dbReference>
<evidence type="ECO:0000313" key="2">
    <source>
        <dbReference type="EMBL" id="TDO29407.1"/>
    </source>
</evidence>
<sequence>MAKNKTTATEKSVDAFLNAIKDETRREDCFILVELLKKITKQEPAMWGAGIVGFGSHHYVYDSGREGDSPNIAFSPRASSIAIYLSGSFADRESLLSKFGKHKTDKGCVHIKTVADIDRAVLTKMVTKHIQHIKQLYPDKS</sequence>
<dbReference type="SUPFAM" id="SSF159888">
    <property type="entry name" value="YdhG-like"/>
    <property type="match status" value="1"/>
</dbReference>
<dbReference type="Proteomes" id="UP000295741">
    <property type="component" value="Unassembled WGS sequence"/>
</dbReference>
<keyword evidence="3" id="KW-1185">Reference proteome</keyword>
<reference evidence="2 3" key="1">
    <citation type="submission" date="2019-03" db="EMBL/GenBank/DDBJ databases">
        <title>Genomic Encyclopedia of Archaeal and Bacterial Type Strains, Phase II (KMG-II): from individual species to whole genera.</title>
        <authorList>
            <person name="Goeker M."/>
        </authorList>
    </citation>
    <scope>NUCLEOTIDE SEQUENCE [LARGE SCALE GENOMIC DNA]</scope>
    <source>
        <strain evidence="2 3">DSM 28323</strain>
    </source>
</reference>
<dbReference type="OrthoDB" id="5951444at2"/>
<gene>
    <name evidence="2" type="ORF">BC659_1496</name>
</gene>
<dbReference type="InterPro" id="IPR014922">
    <property type="entry name" value="YdhG-like"/>
</dbReference>
<evidence type="ECO:0000313" key="3">
    <source>
        <dbReference type="Proteomes" id="UP000295741"/>
    </source>
</evidence>
<feature type="domain" description="YdhG-like" evidence="1">
    <location>
        <begin position="31"/>
        <end position="129"/>
    </location>
</feature>
<name>A0A4R6J398_9BACT</name>
<proteinExistence type="predicted"/>
<dbReference type="Pfam" id="PF08818">
    <property type="entry name" value="DUF1801"/>
    <property type="match status" value="1"/>
</dbReference>